<reference evidence="1 2" key="1">
    <citation type="submission" date="2020-11" db="EMBL/GenBank/DDBJ databases">
        <title>A novel isolate from a Black sea contaminated sediment with potential to produce alkanes: Plantactinospora alkalitolerans sp. nov.</title>
        <authorList>
            <person name="Carro L."/>
            <person name="Veyisoglu A."/>
            <person name="Guven K."/>
            <person name="Schumann P."/>
            <person name="Klenk H.-P."/>
            <person name="Sahin N."/>
        </authorList>
    </citation>
    <scope>NUCLEOTIDE SEQUENCE [LARGE SCALE GENOMIC DNA]</scope>
    <source>
        <strain evidence="1 2">S1510</strain>
    </source>
</reference>
<evidence type="ECO:0000313" key="1">
    <source>
        <dbReference type="EMBL" id="MBF9131130.1"/>
    </source>
</evidence>
<evidence type="ECO:0000313" key="2">
    <source>
        <dbReference type="Proteomes" id="UP000638560"/>
    </source>
</evidence>
<dbReference type="Proteomes" id="UP000638560">
    <property type="component" value="Unassembled WGS sequence"/>
</dbReference>
<dbReference type="RefSeq" id="WP_196202694.1">
    <property type="nucleotide sequence ID" value="NZ_JADPUN010000181.1"/>
</dbReference>
<name>A0ABS0GY71_9ACTN</name>
<proteinExistence type="predicted"/>
<protein>
    <submittedName>
        <fullName evidence="1">Uncharacterized protein</fullName>
    </submittedName>
</protein>
<accession>A0ABS0GY71</accession>
<dbReference type="SUPFAM" id="SSF57938">
    <property type="entry name" value="DnaJ/Hsp40 cysteine-rich domain"/>
    <property type="match status" value="1"/>
</dbReference>
<comment type="caution">
    <text evidence="1">The sequence shown here is derived from an EMBL/GenBank/DDBJ whole genome shotgun (WGS) entry which is preliminary data.</text>
</comment>
<dbReference type="InterPro" id="IPR036410">
    <property type="entry name" value="HSP_DnaJ_Cys-rich_dom_sf"/>
</dbReference>
<keyword evidence="2" id="KW-1185">Reference proteome</keyword>
<organism evidence="1 2">
    <name type="scientific">Plantactinospora alkalitolerans</name>
    <dbReference type="NCBI Taxonomy" id="2789879"/>
    <lineage>
        <taxon>Bacteria</taxon>
        <taxon>Bacillati</taxon>
        <taxon>Actinomycetota</taxon>
        <taxon>Actinomycetes</taxon>
        <taxon>Micromonosporales</taxon>
        <taxon>Micromonosporaceae</taxon>
        <taxon>Plantactinospora</taxon>
    </lineage>
</organism>
<dbReference type="EMBL" id="JADPUN010000181">
    <property type="protein sequence ID" value="MBF9131130.1"/>
    <property type="molecule type" value="Genomic_DNA"/>
</dbReference>
<sequence length="71" mass="7157">MTGRPVVVTCPSCDGLTLTVGACLCVGYGNRMLVTDDPAPLQPYQECRVCHGIGPVASGADNAASGGRSSC</sequence>
<gene>
    <name evidence="1" type="ORF">I0C86_19510</name>
</gene>